<sequence length="146" mass="16030">MCANARLDGYRNALTEAGIPVQEKYIRRGEFTQDSGYTLAMDLLEQDDRPTAIFAQSDFLAFGVYRAAHVLNLRIPQDLSVIGYDDIPTSQLLTPPLTTIAQPTSQMAAAAVHMIQDYRAGKSVDERLIMPTSLVLRESTAAPATL</sequence>
<protein>
    <submittedName>
        <fullName evidence="5">Transcription regulator, LacI family</fullName>
    </submittedName>
</protein>
<dbReference type="Gene3D" id="3.40.50.2300">
    <property type="match status" value="2"/>
</dbReference>
<dbReference type="InterPro" id="IPR046335">
    <property type="entry name" value="LacI/GalR-like_sensor"/>
</dbReference>
<evidence type="ECO:0000256" key="3">
    <source>
        <dbReference type="ARBA" id="ARBA00023163"/>
    </source>
</evidence>
<dbReference type="GO" id="GO:0000976">
    <property type="term" value="F:transcription cis-regulatory region binding"/>
    <property type="evidence" value="ECO:0007669"/>
    <property type="project" value="TreeGrafter"/>
</dbReference>
<keyword evidence="3" id="KW-0804">Transcription</keyword>
<dbReference type="EMBL" id="WNLP01000001">
    <property type="protein sequence ID" value="MUH58901.1"/>
    <property type="molecule type" value="Genomic_DNA"/>
</dbReference>
<comment type="caution">
    <text evidence="5">The sequence shown here is derived from an EMBL/GenBank/DDBJ whole genome shotgun (WGS) entry which is preliminary data.</text>
</comment>
<dbReference type="PANTHER" id="PTHR30146:SF109">
    <property type="entry name" value="HTH-TYPE TRANSCRIPTIONAL REGULATOR GALS"/>
    <property type="match status" value="1"/>
</dbReference>
<organism evidence="5 6">
    <name type="scientific">Bifidobacterium canis</name>
    <dbReference type="NCBI Taxonomy" id="2610880"/>
    <lineage>
        <taxon>Bacteria</taxon>
        <taxon>Bacillati</taxon>
        <taxon>Actinomycetota</taxon>
        <taxon>Actinomycetes</taxon>
        <taxon>Bifidobacteriales</taxon>
        <taxon>Bifidobacteriaceae</taxon>
        <taxon>Bifidobacterium</taxon>
    </lineage>
</organism>
<dbReference type="PANTHER" id="PTHR30146">
    <property type="entry name" value="LACI-RELATED TRANSCRIPTIONAL REPRESSOR"/>
    <property type="match status" value="1"/>
</dbReference>
<evidence type="ECO:0000313" key="5">
    <source>
        <dbReference type="EMBL" id="MUH58901.1"/>
    </source>
</evidence>
<gene>
    <name evidence="5" type="ORF">GSD1FS_0197</name>
</gene>
<keyword evidence="2" id="KW-0238">DNA-binding</keyword>
<keyword evidence="1" id="KW-0805">Transcription regulation</keyword>
<evidence type="ECO:0000256" key="2">
    <source>
        <dbReference type="ARBA" id="ARBA00023125"/>
    </source>
</evidence>
<keyword evidence="6" id="KW-1185">Reference proteome</keyword>
<feature type="domain" description="Transcriptional regulator LacI/GalR-like sensor" evidence="4">
    <location>
        <begin position="4"/>
        <end position="140"/>
    </location>
</feature>
<name>A0A7K1J2Y3_9BIFI</name>
<reference evidence="5 6" key="1">
    <citation type="submission" date="2019-09" db="EMBL/GenBank/DDBJ databases">
        <title>Bifidobacterium canis sp. nov., isolated from the digestive tract of German Shepherd dog puppy.</title>
        <authorList>
            <person name="Bunesova V."/>
        </authorList>
    </citation>
    <scope>NUCLEOTIDE SEQUENCE [LARGE SCALE GENOMIC DNA]</scope>
    <source>
        <strain evidence="5 6">GSD1FS</strain>
    </source>
</reference>
<evidence type="ECO:0000259" key="4">
    <source>
        <dbReference type="Pfam" id="PF13377"/>
    </source>
</evidence>
<dbReference type="AlphaFoldDB" id="A0A7K1J2Y3"/>
<proteinExistence type="predicted"/>
<accession>A0A7K1J2Y3</accession>
<evidence type="ECO:0000256" key="1">
    <source>
        <dbReference type="ARBA" id="ARBA00023015"/>
    </source>
</evidence>
<dbReference type="InterPro" id="IPR028082">
    <property type="entry name" value="Peripla_BP_I"/>
</dbReference>
<dbReference type="Proteomes" id="UP000487882">
    <property type="component" value="Unassembled WGS sequence"/>
</dbReference>
<evidence type="ECO:0000313" key="6">
    <source>
        <dbReference type="Proteomes" id="UP000487882"/>
    </source>
</evidence>
<dbReference type="Pfam" id="PF13377">
    <property type="entry name" value="Peripla_BP_3"/>
    <property type="match status" value="1"/>
</dbReference>
<dbReference type="GO" id="GO:0003700">
    <property type="term" value="F:DNA-binding transcription factor activity"/>
    <property type="evidence" value="ECO:0007669"/>
    <property type="project" value="TreeGrafter"/>
</dbReference>
<dbReference type="SUPFAM" id="SSF53822">
    <property type="entry name" value="Periplasmic binding protein-like I"/>
    <property type="match status" value="1"/>
</dbReference>